<dbReference type="EMBL" id="RWGY01000733">
    <property type="protein sequence ID" value="TVT99300.1"/>
    <property type="molecule type" value="Genomic_DNA"/>
</dbReference>
<comment type="caution">
    <text evidence="1">The sequence shown here is derived from an EMBL/GenBank/DDBJ whole genome shotgun (WGS) entry which is preliminary data.</text>
</comment>
<name>A0A5J9SJZ7_9POAL</name>
<keyword evidence="2" id="KW-1185">Reference proteome</keyword>
<gene>
    <name evidence="1" type="ORF">EJB05_55349</name>
</gene>
<dbReference type="Gramene" id="TVT99300">
    <property type="protein sequence ID" value="TVT99300"/>
    <property type="gene ID" value="EJB05_55349"/>
</dbReference>
<dbReference type="Proteomes" id="UP000324897">
    <property type="component" value="Unassembled WGS sequence"/>
</dbReference>
<sequence>MLPGFPSLASTSSGKIMLLLGWARWWRWMWPGSWENLGNGWILYDLGMDIMATNHLDDIYVSGNIASKLFVIIALILHMRSGEEDG</sequence>
<organism evidence="1 2">
    <name type="scientific">Eragrostis curvula</name>
    <name type="common">weeping love grass</name>
    <dbReference type="NCBI Taxonomy" id="38414"/>
    <lineage>
        <taxon>Eukaryota</taxon>
        <taxon>Viridiplantae</taxon>
        <taxon>Streptophyta</taxon>
        <taxon>Embryophyta</taxon>
        <taxon>Tracheophyta</taxon>
        <taxon>Spermatophyta</taxon>
        <taxon>Magnoliopsida</taxon>
        <taxon>Liliopsida</taxon>
        <taxon>Poales</taxon>
        <taxon>Poaceae</taxon>
        <taxon>PACMAD clade</taxon>
        <taxon>Chloridoideae</taxon>
        <taxon>Eragrostideae</taxon>
        <taxon>Eragrostidinae</taxon>
        <taxon>Eragrostis</taxon>
    </lineage>
</organism>
<protein>
    <submittedName>
        <fullName evidence="1">Uncharacterized protein</fullName>
    </submittedName>
</protein>
<reference evidence="1 2" key="1">
    <citation type="journal article" date="2019" name="Sci. Rep.">
        <title>A high-quality genome of Eragrostis curvula grass provides insights into Poaceae evolution and supports new strategies to enhance forage quality.</title>
        <authorList>
            <person name="Carballo J."/>
            <person name="Santos B.A.C.M."/>
            <person name="Zappacosta D."/>
            <person name="Garbus I."/>
            <person name="Selva J.P."/>
            <person name="Gallo C.A."/>
            <person name="Diaz A."/>
            <person name="Albertini E."/>
            <person name="Caccamo M."/>
            <person name="Echenique V."/>
        </authorList>
    </citation>
    <scope>NUCLEOTIDE SEQUENCE [LARGE SCALE GENOMIC DNA]</scope>
    <source>
        <strain evidence="2">cv. Victoria</strain>
        <tissue evidence="1">Leaf</tissue>
    </source>
</reference>
<evidence type="ECO:0000313" key="1">
    <source>
        <dbReference type="EMBL" id="TVT99300.1"/>
    </source>
</evidence>
<feature type="non-terminal residue" evidence="1">
    <location>
        <position position="86"/>
    </location>
</feature>
<dbReference type="AlphaFoldDB" id="A0A5J9SJZ7"/>
<feature type="non-terminal residue" evidence="1">
    <location>
        <position position="1"/>
    </location>
</feature>
<proteinExistence type="predicted"/>
<evidence type="ECO:0000313" key="2">
    <source>
        <dbReference type="Proteomes" id="UP000324897"/>
    </source>
</evidence>
<accession>A0A5J9SJZ7</accession>